<dbReference type="EMBL" id="JANAVB010021600">
    <property type="protein sequence ID" value="KAJ6825502.1"/>
    <property type="molecule type" value="Genomic_DNA"/>
</dbReference>
<protein>
    <recommendedName>
        <fullName evidence="3">Helicase C-terminal domain-containing protein</fullName>
    </recommendedName>
</protein>
<reference evidence="1" key="1">
    <citation type="journal article" date="2023" name="GigaByte">
        <title>Genome assembly of the bearded iris, Iris pallida Lam.</title>
        <authorList>
            <person name="Bruccoleri R.E."/>
            <person name="Oakeley E.J."/>
            <person name="Faust A.M.E."/>
            <person name="Altorfer M."/>
            <person name="Dessus-Babus S."/>
            <person name="Burckhardt D."/>
            <person name="Oertli M."/>
            <person name="Naumann U."/>
            <person name="Petersen F."/>
            <person name="Wong J."/>
        </authorList>
    </citation>
    <scope>NUCLEOTIDE SEQUENCE</scope>
    <source>
        <strain evidence="1">GSM-AAB239-AS_SAM_17_03QT</strain>
    </source>
</reference>
<evidence type="ECO:0008006" key="3">
    <source>
        <dbReference type="Google" id="ProtNLM"/>
    </source>
</evidence>
<dbReference type="AlphaFoldDB" id="A0AAX6GA05"/>
<sequence>MSDSVDTYLHRVGRAGRFGTKGLAITFVSSASDSDVLNQVQEGFEVDIKELTEQNDISTYRE</sequence>
<gene>
    <name evidence="1" type="ORF">M6B38_376465</name>
</gene>
<keyword evidence="2" id="KW-1185">Reference proteome</keyword>
<dbReference type="InterPro" id="IPR027417">
    <property type="entry name" value="P-loop_NTPase"/>
</dbReference>
<dbReference type="Gene3D" id="3.40.50.300">
    <property type="entry name" value="P-loop containing nucleotide triphosphate hydrolases"/>
    <property type="match status" value="1"/>
</dbReference>
<evidence type="ECO:0000313" key="2">
    <source>
        <dbReference type="Proteomes" id="UP001140949"/>
    </source>
</evidence>
<evidence type="ECO:0000313" key="1">
    <source>
        <dbReference type="EMBL" id="KAJ6825502.1"/>
    </source>
</evidence>
<organism evidence="1 2">
    <name type="scientific">Iris pallida</name>
    <name type="common">Sweet iris</name>
    <dbReference type="NCBI Taxonomy" id="29817"/>
    <lineage>
        <taxon>Eukaryota</taxon>
        <taxon>Viridiplantae</taxon>
        <taxon>Streptophyta</taxon>
        <taxon>Embryophyta</taxon>
        <taxon>Tracheophyta</taxon>
        <taxon>Spermatophyta</taxon>
        <taxon>Magnoliopsida</taxon>
        <taxon>Liliopsida</taxon>
        <taxon>Asparagales</taxon>
        <taxon>Iridaceae</taxon>
        <taxon>Iridoideae</taxon>
        <taxon>Irideae</taxon>
        <taxon>Iris</taxon>
    </lineage>
</organism>
<name>A0AAX6GA05_IRIPA</name>
<proteinExistence type="predicted"/>
<reference evidence="1" key="2">
    <citation type="submission" date="2023-04" db="EMBL/GenBank/DDBJ databases">
        <authorList>
            <person name="Bruccoleri R.E."/>
            <person name="Oakeley E.J."/>
            <person name="Faust A.-M."/>
            <person name="Dessus-Babus S."/>
            <person name="Altorfer M."/>
            <person name="Burckhardt D."/>
            <person name="Oertli M."/>
            <person name="Naumann U."/>
            <person name="Petersen F."/>
            <person name="Wong J."/>
        </authorList>
    </citation>
    <scope>NUCLEOTIDE SEQUENCE</scope>
    <source>
        <strain evidence="1">GSM-AAB239-AS_SAM_17_03QT</strain>
        <tissue evidence="1">Leaf</tissue>
    </source>
</reference>
<dbReference type="SUPFAM" id="SSF52540">
    <property type="entry name" value="P-loop containing nucleoside triphosphate hydrolases"/>
    <property type="match status" value="1"/>
</dbReference>
<comment type="caution">
    <text evidence="1">The sequence shown here is derived from an EMBL/GenBank/DDBJ whole genome shotgun (WGS) entry which is preliminary data.</text>
</comment>
<accession>A0AAX6GA05</accession>
<dbReference type="Proteomes" id="UP001140949">
    <property type="component" value="Unassembled WGS sequence"/>
</dbReference>